<evidence type="ECO:0000256" key="1">
    <source>
        <dbReference type="ARBA" id="ARBA00001974"/>
    </source>
</evidence>
<evidence type="ECO:0000313" key="14">
    <source>
        <dbReference type="EnsemblMetazoa" id="AALFPA23_009726.P13447"/>
    </source>
</evidence>
<dbReference type="EnsemblMetazoa" id="AALFPA23_009726.R13447">
    <property type="protein sequence ID" value="AALFPA23_009726.P13447"/>
    <property type="gene ID" value="AALFPA23_009726"/>
</dbReference>
<dbReference type="Pfam" id="PF01565">
    <property type="entry name" value="FAD_binding_4"/>
    <property type="match status" value="1"/>
</dbReference>
<dbReference type="Gene3D" id="3.30.465.10">
    <property type="match status" value="1"/>
</dbReference>
<dbReference type="InterPro" id="IPR051264">
    <property type="entry name" value="FAD-oxidored/transferase_4"/>
</dbReference>
<dbReference type="InterPro" id="IPR004113">
    <property type="entry name" value="FAD-bd_oxidored_4_C"/>
</dbReference>
<dbReference type="Gene3D" id="3.30.70.2190">
    <property type="match status" value="1"/>
</dbReference>
<dbReference type="GeneID" id="109416301"/>
<evidence type="ECO:0000256" key="3">
    <source>
        <dbReference type="ARBA" id="ARBA00008000"/>
    </source>
</evidence>
<comment type="subcellular location">
    <subcellularLocation>
        <location evidence="2">Peroxisome</location>
    </subcellularLocation>
</comment>
<evidence type="ECO:0000256" key="10">
    <source>
        <dbReference type="ARBA" id="ARBA00039639"/>
    </source>
</evidence>
<dbReference type="SUPFAM" id="SSF56176">
    <property type="entry name" value="FAD-binding/transporter-associated domain-like"/>
    <property type="match status" value="1"/>
</dbReference>
<evidence type="ECO:0000256" key="12">
    <source>
        <dbReference type="ARBA" id="ARBA00049267"/>
    </source>
</evidence>
<sequence>MLQLLNKKVLQPFHKTAKQIRNFRNEIQLSKDRYHIKRGSFATVADSDINHFAKILPNPNQILLGLDETAGYNRDYFKYVRGLGEVVLKPRTSAQVSAILQHCNHRKLAVSVYGGNTGVCGGSIPVFDEIVLSLELMNGIESIDEYSGVLQCEAGCILGVLEEKLSEKGMIMPLDLGSKHSCQIGGNLATNAGGIRLMRYGNLHGSVLGLEAVTADGTVLDLMSRFRKDNTGYHLKHLFIGSEGTLGVITRVAIACPPSPTTQNVLFLGVENYDSVLRTFIECKKRLGEILTSCELIDEDALQCCILHLKRSSPIKQYPFYMLIETTGSNADHDEQKVQNFLEQVLSAGIVGDGVVTNEPSKVKDLWQLREYIPHGTFSNNFCLTYDLSLPLDNFYDIVPAMKRRVGHLVKLVCGFGHIGDSNIHLNIAGDELTPEIEQLVDPFVYEFTSKLKGSVSAEHGIGLLKPKYLKYSKTNEAIGLMRQMKTTMDPNGILNPYKVISM</sequence>
<comment type="catalytic activity">
    <reaction evidence="12">
        <text>(R)-malate + A = oxaloacetate + AH2</text>
        <dbReference type="Rhea" id="RHEA:67460"/>
        <dbReference type="ChEBI" id="CHEBI:13193"/>
        <dbReference type="ChEBI" id="CHEBI:15588"/>
        <dbReference type="ChEBI" id="CHEBI:16452"/>
        <dbReference type="ChEBI" id="CHEBI:17499"/>
    </reaction>
    <physiologicalReaction direction="left-to-right" evidence="12">
        <dbReference type="Rhea" id="RHEA:67461"/>
    </physiologicalReaction>
</comment>
<keyword evidence="7" id="KW-0560">Oxidoreductase</keyword>
<evidence type="ECO:0000256" key="11">
    <source>
        <dbReference type="ARBA" id="ARBA00045410"/>
    </source>
</evidence>
<dbReference type="Proteomes" id="UP000069940">
    <property type="component" value="Unassembled WGS sequence"/>
</dbReference>
<keyword evidence="8" id="KW-0576">Peroxisome</keyword>
<dbReference type="Pfam" id="PF02913">
    <property type="entry name" value="FAD-oxidase_C"/>
    <property type="match status" value="1"/>
</dbReference>
<protein>
    <recommendedName>
        <fullName evidence="10">D-2-hydroxyglutarate dehydrogenase, mitochondrial</fullName>
        <ecNumber evidence="9">1.1.99.39</ecNumber>
    </recommendedName>
</protein>
<dbReference type="Gene3D" id="3.30.43.10">
    <property type="entry name" value="Uridine Diphospho-n-acetylenolpyruvylglucosamine Reductase, domain 2"/>
    <property type="match status" value="1"/>
</dbReference>
<evidence type="ECO:0000313" key="15">
    <source>
        <dbReference type="Proteomes" id="UP000069940"/>
    </source>
</evidence>
<dbReference type="Gene3D" id="3.30.70.2740">
    <property type="match status" value="1"/>
</dbReference>
<accession>A0ABM1YJI4</accession>
<dbReference type="InterPro" id="IPR036318">
    <property type="entry name" value="FAD-bd_PCMH-like_sf"/>
</dbReference>
<dbReference type="InterPro" id="IPR016166">
    <property type="entry name" value="FAD-bd_PCMH"/>
</dbReference>
<dbReference type="RefSeq" id="XP_062698179.1">
    <property type="nucleotide sequence ID" value="XM_062842195.1"/>
</dbReference>
<evidence type="ECO:0000256" key="6">
    <source>
        <dbReference type="ARBA" id="ARBA00022827"/>
    </source>
</evidence>
<evidence type="ECO:0000259" key="13">
    <source>
        <dbReference type="PROSITE" id="PS51387"/>
    </source>
</evidence>
<organism evidence="14 15">
    <name type="scientific">Aedes albopictus</name>
    <name type="common">Asian tiger mosquito</name>
    <name type="synonym">Stegomyia albopicta</name>
    <dbReference type="NCBI Taxonomy" id="7160"/>
    <lineage>
        <taxon>Eukaryota</taxon>
        <taxon>Metazoa</taxon>
        <taxon>Ecdysozoa</taxon>
        <taxon>Arthropoda</taxon>
        <taxon>Hexapoda</taxon>
        <taxon>Insecta</taxon>
        <taxon>Pterygota</taxon>
        <taxon>Neoptera</taxon>
        <taxon>Endopterygota</taxon>
        <taxon>Diptera</taxon>
        <taxon>Nematocera</taxon>
        <taxon>Culicoidea</taxon>
        <taxon>Culicidae</taxon>
        <taxon>Culicinae</taxon>
        <taxon>Aedini</taxon>
        <taxon>Aedes</taxon>
        <taxon>Stegomyia</taxon>
    </lineage>
</organism>
<comment type="cofactor">
    <cofactor evidence="1">
        <name>FAD</name>
        <dbReference type="ChEBI" id="CHEBI:57692"/>
    </cofactor>
</comment>
<proteinExistence type="inferred from homology"/>
<comment type="similarity">
    <text evidence="3">Belongs to the FAD-binding oxidoreductase/transferase type 4 family.</text>
</comment>
<evidence type="ECO:0000256" key="4">
    <source>
        <dbReference type="ARBA" id="ARBA00011738"/>
    </source>
</evidence>
<dbReference type="SUPFAM" id="SSF55103">
    <property type="entry name" value="FAD-linked oxidases, C-terminal domain"/>
    <property type="match status" value="1"/>
</dbReference>
<dbReference type="RefSeq" id="XP_029736273.1">
    <property type="nucleotide sequence ID" value="XM_029880413.2"/>
</dbReference>
<dbReference type="InterPro" id="IPR006094">
    <property type="entry name" value="Oxid_FAD_bind_N"/>
</dbReference>
<feature type="domain" description="FAD-binding PCMH-type" evidence="13">
    <location>
        <begin position="79"/>
        <end position="259"/>
    </location>
</feature>
<evidence type="ECO:0000256" key="7">
    <source>
        <dbReference type="ARBA" id="ARBA00023002"/>
    </source>
</evidence>
<reference evidence="14" key="2">
    <citation type="submission" date="2025-05" db="UniProtKB">
        <authorList>
            <consortium name="EnsemblMetazoa"/>
        </authorList>
    </citation>
    <scope>IDENTIFICATION</scope>
    <source>
        <strain evidence="14">Foshan</strain>
    </source>
</reference>
<dbReference type="Gene3D" id="1.10.45.10">
    <property type="entry name" value="Vanillyl-alcohol Oxidase, Chain A, domain 4"/>
    <property type="match status" value="1"/>
</dbReference>
<dbReference type="EC" id="1.1.99.39" evidence="9"/>
<dbReference type="InterPro" id="IPR016167">
    <property type="entry name" value="FAD-bd_PCMH_sub1"/>
</dbReference>
<keyword evidence="6" id="KW-0274">FAD</keyword>
<dbReference type="PANTHER" id="PTHR43716">
    <property type="entry name" value="D-2-HYDROXYGLUTARATE DEHYDROGENASE, MITOCHONDRIAL"/>
    <property type="match status" value="1"/>
</dbReference>
<comment type="subunit">
    <text evidence="4">Homodimer.</text>
</comment>
<evidence type="ECO:0000256" key="9">
    <source>
        <dbReference type="ARBA" id="ARBA00039003"/>
    </source>
</evidence>
<keyword evidence="5" id="KW-0285">Flavoprotein</keyword>
<comment type="function">
    <text evidence="11">Catalyzes the oxidation of D-2-hydroxyglutarate (D-2-HG) to alpha-ketoglutarate. Also catalyzes the oxidation of other D-2-hydroxyacids, such as D-malate (D-MAL) and D-lactate (D-LAC). Exhibits high activities towards D-2-HG and D-MAL but a very weak activity towards D-LAC.</text>
</comment>
<evidence type="ECO:0000256" key="2">
    <source>
        <dbReference type="ARBA" id="ARBA00004275"/>
    </source>
</evidence>
<dbReference type="PANTHER" id="PTHR43716:SF1">
    <property type="entry name" value="D-2-HYDROXYGLUTARATE DEHYDROGENASE, MITOCHONDRIAL"/>
    <property type="match status" value="1"/>
</dbReference>
<evidence type="ECO:0000256" key="8">
    <source>
        <dbReference type="ARBA" id="ARBA00023140"/>
    </source>
</evidence>
<dbReference type="InterPro" id="IPR016164">
    <property type="entry name" value="FAD-linked_Oxase-like_C"/>
</dbReference>
<evidence type="ECO:0000256" key="5">
    <source>
        <dbReference type="ARBA" id="ARBA00022630"/>
    </source>
</evidence>
<reference evidence="15" key="1">
    <citation type="journal article" date="2015" name="Proc. Natl. Acad. Sci. U.S.A.">
        <title>Genome sequence of the Asian Tiger mosquito, Aedes albopictus, reveals insights into its biology, genetics, and evolution.</title>
        <authorList>
            <person name="Chen X.G."/>
            <person name="Jiang X."/>
            <person name="Gu J."/>
            <person name="Xu M."/>
            <person name="Wu Y."/>
            <person name="Deng Y."/>
            <person name="Zhang C."/>
            <person name="Bonizzoni M."/>
            <person name="Dermauw W."/>
            <person name="Vontas J."/>
            <person name="Armbruster P."/>
            <person name="Huang X."/>
            <person name="Yang Y."/>
            <person name="Zhang H."/>
            <person name="He W."/>
            <person name="Peng H."/>
            <person name="Liu Y."/>
            <person name="Wu K."/>
            <person name="Chen J."/>
            <person name="Lirakis M."/>
            <person name="Topalis P."/>
            <person name="Van Leeuwen T."/>
            <person name="Hall A.B."/>
            <person name="Jiang X."/>
            <person name="Thorpe C."/>
            <person name="Mueller R.L."/>
            <person name="Sun C."/>
            <person name="Waterhouse R.M."/>
            <person name="Yan G."/>
            <person name="Tu Z.J."/>
            <person name="Fang X."/>
            <person name="James A.A."/>
        </authorList>
    </citation>
    <scope>NUCLEOTIDE SEQUENCE [LARGE SCALE GENOMIC DNA]</scope>
    <source>
        <strain evidence="15">Foshan</strain>
    </source>
</reference>
<dbReference type="EnsemblMetazoa" id="AALFPA23_009726.R13446">
    <property type="protein sequence ID" value="AALFPA23_009726.P13446"/>
    <property type="gene ID" value="AALFPA23_009726"/>
</dbReference>
<dbReference type="InterPro" id="IPR016169">
    <property type="entry name" value="FAD-bd_PCMH_sub2"/>
</dbReference>
<keyword evidence="15" id="KW-1185">Reference proteome</keyword>
<name>A0ABM1YJI4_AEDAL</name>
<dbReference type="InterPro" id="IPR016171">
    <property type="entry name" value="Vanillyl_alc_oxidase_C-sub2"/>
</dbReference>
<dbReference type="PROSITE" id="PS51387">
    <property type="entry name" value="FAD_PCMH"/>
    <property type="match status" value="1"/>
</dbReference>